<sequence length="112" mass="11532">MSMSKSLVSALVAAAVALTAAATLTDASRSQASAATSMSCTIPNSVSCTITSTKGLRSVLIKANTPLGVIDLVNKTYRGCPKSVKVSWDSAYHSSSTKFVECASAKLKLNSN</sequence>
<feature type="signal peptide" evidence="1">
    <location>
        <begin position="1"/>
        <end position="22"/>
    </location>
</feature>
<reference evidence="2 3" key="1">
    <citation type="submission" date="2021-03" db="EMBL/GenBank/DDBJ databases">
        <title>Whole genome sequence of Jiella sp. MQZ13P-4.</title>
        <authorList>
            <person name="Tuo L."/>
        </authorList>
    </citation>
    <scope>NUCLEOTIDE SEQUENCE [LARGE SCALE GENOMIC DNA]</scope>
    <source>
        <strain evidence="2 3">MQZ13P-4</strain>
    </source>
</reference>
<evidence type="ECO:0000313" key="2">
    <source>
        <dbReference type="EMBL" id="MBO0903663.1"/>
    </source>
</evidence>
<gene>
    <name evidence="2" type="ORF">J1C47_08410</name>
</gene>
<evidence type="ECO:0000256" key="1">
    <source>
        <dbReference type="SAM" id="SignalP"/>
    </source>
</evidence>
<keyword evidence="3" id="KW-1185">Reference proteome</keyword>
<comment type="caution">
    <text evidence="2">The sequence shown here is derived from an EMBL/GenBank/DDBJ whole genome shotgun (WGS) entry which is preliminary data.</text>
</comment>
<accession>A0ABS3J1Y1</accession>
<evidence type="ECO:0000313" key="3">
    <source>
        <dbReference type="Proteomes" id="UP000664288"/>
    </source>
</evidence>
<protein>
    <submittedName>
        <fullName evidence="2">Uncharacterized protein</fullName>
    </submittedName>
</protein>
<dbReference type="Proteomes" id="UP000664288">
    <property type="component" value="Unassembled WGS sequence"/>
</dbReference>
<dbReference type="EMBL" id="JAFMPY010000007">
    <property type="protein sequence ID" value="MBO0903663.1"/>
    <property type="molecule type" value="Genomic_DNA"/>
</dbReference>
<proteinExistence type="predicted"/>
<keyword evidence="1" id="KW-0732">Signal</keyword>
<name>A0ABS3J1Y1_9HYPH</name>
<feature type="chain" id="PRO_5045522432" evidence="1">
    <location>
        <begin position="23"/>
        <end position="112"/>
    </location>
</feature>
<organism evidence="2 3">
    <name type="scientific">Jiella sonneratiae</name>
    <dbReference type="NCBI Taxonomy" id="2816856"/>
    <lineage>
        <taxon>Bacteria</taxon>
        <taxon>Pseudomonadati</taxon>
        <taxon>Pseudomonadota</taxon>
        <taxon>Alphaproteobacteria</taxon>
        <taxon>Hyphomicrobiales</taxon>
        <taxon>Aurantimonadaceae</taxon>
        <taxon>Jiella</taxon>
    </lineage>
</organism>